<dbReference type="PANTHER" id="PTHR42643:SF30">
    <property type="entry name" value="IONOTROPIC RECEPTOR 40A-RELATED"/>
    <property type="match status" value="1"/>
</dbReference>
<accession>A0A6J2T0L2</accession>
<evidence type="ECO:0000256" key="6">
    <source>
        <dbReference type="ARBA" id="ARBA00023170"/>
    </source>
</evidence>
<feature type="compositionally biased region" description="Basic and acidic residues" evidence="8">
    <location>
        <begin position="382"/>
        <end position="392"/>
    </location>
</feature>
<protein>
    <submittedName>
        <fullName evidence="12">Uncharacterized protein LOC115620458</fullName>
    </submittedName>
</protein>
<feature type="transmembrane region" description="Helical" evidence="9">
    <location>
        <begin position="822"/>
        <end position="845"/>
    </location>
</feature>
<dbReference type="GO" id="GO:0005886">
    <property type="term" value="C:plasma membrane"/>
    <property type="evidence" value="ECO:0007669"/>
    <property type="project" value="UniProtKB-SubCell"/>
</dbReference>
<evidence type="ECO:0000256" key="2">
    <source>
        <dbReference type="ARBA" id="ARBA00022475"/>
    </source>
</evidence>
<feature type="region of interest" description="Disordered" evidence="8">
    <location>
        <begin position="432"/>
        <end position="456"/>
    </location>
</feature>
<dbReference type="SUPFAM" id="SSF53850">
    <property type="entry name" value="Periplasmic binding protein-like II"/>
    <property type="match status" value="1"/>
</dbReference>
<keyword evidence="6" id="KW-0675">Receptor</keyword>
<dbReference type="PANTHER" id="PTHR42643">
    <property type="entry name" value="IONOTROPIC RECEPTOR 20A-RELATED"/>
    <property type="match status" value="1"/>
</dbReference>
<evidence type="ECO:0000256" key="5">
    <source>
        <dbReference type="ARBA" id="ARBA00023136"/>
    </source>
</evidence>
<evidence type="ECO:0000313" key="12">
    <source>
        <dbReference type="RefSeq" id="XP_030369549.1"/>
    </source>
</evidence>
<feature type="compositionally biased region" description="Polar residues" evidence="8">
    <location>
        <begin position="371"/>
        <end position="380"/>
    </location>
</feature>
<evidence type="ECO:0000259" key="10">
    <source>
        <dbReference type="Pfam" id="PF00497"/>
    </source>
</evidence>
<dbReference type="InterPro" id="IPR001638">
    <property type="entry name" value="Solute-binding_3/MltF_N"/>
</dbReference>
<evidence type="ECO:0000256" key="4">
    <source>
        <dbReference type="ARBA" id="ARBA00022989"/>
    </source>
</evidence>
<dbReference type="AlphaFoldDB" id="A0A6J2T0L2"/>
<dbReference type="RefSeq" id="XP_030369549.1">
    <property type="nucleotide sequence ID" value="XM_030513689.1"/>
</dbReference>
<dbReference type="CTD" id="41654"/>
<evidence type="ECO:0000256" key="8">
    <source>
        <dbReference type="SAM" id="MobiDB-lite"/>
    </source>
</evidence>
<reference evidence="12" key="1">
    <citation type="submission" date="2025-08" db="UniProtKB">
        <authorList>
            <consortium name="RefSeq"/>
        </authorList>
    </citation>
    <scope>IDENTIFICATION</scope>
    <source>
        <strain evidence="12">11010-0011.00</strain>
        <tissue evidence="12">Whole body</tissue>
    </source>
</reference>
<name>A0A6J2T0L2_DROLE</name>
<evidence type="ECO:0000256" key="7">
    <source>
        <dbReference type="ARBA" id="ARBA00023180"/>
    </source>
</evidence>
<sequence>MKHLRIVGFRLWAAALLITLSVHTHGFGINLMKVPTEDKMQTACTVGLLRKYFNSDKVISGAVLSVSVTTNVPYVQQQLLRAINAHEDSPWSILVTTLHGKQASESELIMQEKPQCYFLVIESLEDVDLDDIVENWKAKINWNPLAQFVVYLASVEETDEEMTDLMVELLLTFMNKKIFNVNVIGQSEENTGYYGKTAFPYHPDNNCGNRVIAVDLLDVCEYQNYEDQAHQGNSDESDVSDVDEEDTEAEVKSTNSGHSDELSDPVGNGIHFDEIDTEKVANNLSESAELGDSKTMEADDEGEFEDGDGNEANGGDNADQSKEFRNKNGPDMTANESGEIEDESNFTETYVRERSTNAIENSRLRKRSAEMGSSLNSSQPKPKIEEHRRAKFTDKFPKDLSGCPLVAAYRPWEPYIFSTSEESDEATDYYYEVDSNDRDESKNSSDGTEKDWDYSEADTYGDGGFTAINTVDGDHMMGVGNKPQLGGIEYEIVQTIAEQLHVNIDIQIENSNLYHLFQQLIDGEIDMIVGGIDEDPSISQFVSSTIPYHQDDLTWCVARAKRQHSFFNFLASFKADSWLLLLLFLVATSSAVFVAQRVSGFRLRKLHNFFSICIRILAVLLNQSMPVYGLPLVLRILFGVSFFMAFFFSNTYQSFLISTLTTPRSSYQISHLAEIYSNRMTILGSVENVRHLNKGGEIFRYIREKFQMCYNIVECLNNAAEDETIAVAVSRHHSFYNPRIERTRLYCFDRNENLYMYLVTMLLPKKFHLLHQINPIIRHIIESGHVQKWARDLDMIRIIHDEIGRVREDPFQALTLAQFHGAFTFAIALLLLASCIFLLECLVHWCVIRRRTRFTLLRRLHRLLRTC</sequence>
<keyword evidence="7" id="KW-0325">Glycoprotein</keyword>
<keyword evidence="2" id="KW-1003">Cell membrane</keyword>
<keyword evidence="4 9" id="KW-1133">Transmembrane helix</keyword>
<keyword evidence="11" id="KW-1185">Reference proteome</keyword>
<evidence type="ECO:0000313" key="11">
    <source>
        <dbReference type="Proteomes" id="UP000504634"/>
    </source>
</evidence>
<dbReference type="GeneID" id="115620458"/>
<feature type="transmembrane region" description="Helical" evidence="9">
    <location>
        <begin position="577"/>
        <end position="594"/>
    </location>
</feature>
<feature type="region of interest" description="Disordered" evidence="8">
    <location>
        <begin position="227"/>
        <end position="270"/>
    </location>
</feature>
<keyword evidence="5 9" id="KW-0472">Membrane</keyword>
<dbReference type="InterPro" id="IPR052192">
    <property type="entry name" value="Insect_Ionotropic_Sensory_Rcpt"/>
</dbReference>
<keyword evidence="3 9" id="KW-0812">Transmembrane</keyword>
<dbReference type="Proteomes" id="UP000504634">
    <property type="component" value="Unplaced"/>
</dbReference>
<feature type="domain" description="Solute-binding protein family 3/N-terminal" evidence="10">
    <location>
        <begin position="482"/>
        <end position="788"/>
    </location>
</feature>
<comment type="subcellular location">
    <subcellularLocation>
        <location evidence="1">Cell membrane</location>
        <topology evidence="1">Multi-pass membrane protein</topology>
    </subcellularLocation>
</comment>
<dbReference type="Gene3D" id="3.40.190.10">
    <property type="entry name" value="Periplasmic binding protein-like II"/>
    <property type="match status" value="1"/>
</dbReference>
<dbReference type="Gene3D" id="1.10.287.70">
    <property type="match status" value="1"/>
</dbReference>
<feature type="compositionally biased region" description="Basic and acidic residues" evidence="8">
    <location>
        <begin position="319"/>
        <end position="328"/>
    </location>
</feature>
<proteinExistence type="predicted"/>
<dbReference type="Pfam" id="PF00497">
    <property type="entry name" value="SBP_bac_3"/>
    <property type="match status" value="1"/>
</dbReference>
<feature type="compositionally biased region" description="Acidic residues" evidence="8">
    <location>
        <begin position="235"/>
        <end position="248"/>
    </location>
</feature>
<feature type="compositionally biased region" description="Basic and acidic residues" evidence="8">
    <location>
        <begin position="435"/>
        <end position="453"/>
    </location>
</feature>
<organism evidence="11 12">
    <name type="scientific">Drosophila lebanonensis</name>
    <name type="common">Fruit fly</name>
    <name type="synonym">Scaptodrosophila lebanonensis</name>
    <dbReference type="NCBI Taxonomy" id="7225"/>
    <lineage>
        <taxon>Eukaryota</taxon>
        <taxon>Metazoa</taxon>
        <taxon>Ecdysozoa</taxon>
        <taxon>Arthropoda</taxon>
        <taxon>Hexapoda</taxon>
        <taxon>Insecta</taxon>
        <taxon>Pterygota</taxon>
        <taxon>Neoptera</taxon>
        <taxon>Endopterygota</taxon>
        <taxon>Diptera</taxon>
        <taxon>Brachycera</taxon>
        <taxon>Muscomorpha</taxon>
        <taxon>Ephydroidea</taxon>
        <taxon>Drosophilidae</taxon>
        <taxon>Scaptodrosophila</taxon>
    </lineage>
</organism>
<evidence type="ECO:0000256" key="3">
    <source>
        <dbReference type="ARBA" id="ARBA00022692"/>
    </source>
</evidence>
<feature type="region of interest" description="Disordered" evidence="8">
    <location>
        <begin position="286"/>
        <end position="392"/>
    </location>
</feature>
<evidence type="ECO:0000256" key="1">
    <source>
        <dbReference type="ARBA" id="ARBA00004651"/>
    </source>
</evidence>
<dbReference type="OrthoDB" id="6614738at2759"/>
<gene>
    <name evidence="12" type="primary">LOC115620458</name>
</gene>
<evidence type="ECO:0000256" key="9">
    <source>
        <dbReference type="SAM" id="Phobius"/>
    </source>
</evidence>
<feature type="compositionally biased region" description="Acidic residues" evidence="8">
    <location>
        <begin position="298"/>
        <end position="309"/>
    </location>
</feature>